<evidence type="ECO:0000313" key="1">
    <source>
        <dbReference type="EMBL" id="KAK1864822.1"/>
    </source>
</evidence>
<evidence type="ECO:0000313" key="2">
    <source>
        <dbReference type="Proteomes" id="UP000798662"/>
    </source>
</evidence>
<keyword evidence="2" id="KW-1185">Reference proteome</keyword>
<gene>
    <name evidence="1" type="ORF">I4F81_007364</name>
</gene>
<comment type="caution">
    <text evidence="1">The sequence shown here is derived from an EMBL/GenBank/DDBJ whole genome shotgun (WGS) entry which is preliminary data.</text>
</comment>
<accession>A0ACC3C4T7</accession>
<organism evidence="1 2">
    <name type="scientific">Pyropia yezoensis</name>
    <name type="common">Susabi-nori</name>
    <name type="synonym">Porphyra yezoensis</name>
    <dbReference type="NCBI Taxonomy" id="2788"/>
    <lineage>
        <taxon>Eukaryota</taxon>
        <taxon>Rhodophyta</taxon>
        <taxon>Bangiophyceae</taxon>
        <taxon>Bangiales</taxon>
        <taxon>Bangiaceae</taxon>
        <taxon>Pyropia</taxon>
    </lineage>
</organism>
<reference evidence="1" key="1">
    <citation type="submission" date="2019-11" db="EMBL/GenBank/DDBJ databases">
        <title>Nori genome reveals adaptations in red seaweeds to the harsh intertidal environment.</title>
        <authorList>
            <person name="Wang D."/>
            <person name="Mao Y."/>
        </authorList>
    </citation>
    <scope>NUCLEOTIDE SEQUENCE</scope>
    <source>
        <tissue evidence="1">Gametophyte</tissue>
    </source>
</reference>
<protein>
    <submittedName>
        <fullName evidence="1">Uncharacterized protein</fullName>
    </submittedName>
</protein>
<name>A0ACC3C4T7_PYRYE</name>
<dbReference type="Proteomes" id="UP000798662">
    <property type="component" value="Chromosome 2"/>
</dbReference>
<sequence>MSRAQANCASTRDAEADKALYDRVTATTLKVGSDAALWAAAQAAVKLRDTAESDLMPRTYGGEKNLQNCDDFRNRLLRARVGRLGGDFRTGTIFKALYLRSTDLKNNEISIVVRPIDSTGRERTDGRRLPPTDAAEANRQLYPSYHYDSASRKKWTCSCRVHVKYRPLDQSNPHYTTRARPHFTGRTILQPPPGARPLDQGDWCVLLRQPRPSTHWRSGTVIGTTQSVWHRFHSMVAFVVSAVPGVCGKPSCGLHPSRRFGCRPAPGRFGTCPWPYPSTRCHPAAPSDSVLEQGRLVAATAKAPPGMNGEGNKSVGIARVGHALNLAEKAAIALCSSFVELIGAVGPVRSADSNPVFESSLATSPGKPPVVVECASEVRAVYDALYEVTRTPAVLPMKELIVKTGSTPDQQKRYADTRYGAVGIVAGSGSGKTYLLEQVASQARGASAYEAHEATMVTFCQSLRPYVVNVNLHWKLRIEEAALVTSDEVTFSFDGLVNLRLLFMHYADLTASHLDSHFTRFVSAVDEVVRSKQLSAKDLHYEAVALLQTGIGAEGG</sequence>
<proteinExistence type="predicted"/>
<dbReference type="EMBL" id="CM020619">
    <property type="protein sequence ID" value="KAK1864822.1"/>
    <property type="molecule type" value="Genomic_DNA"/>
</dbReference>